<dbReference type="RefSeq" id="XP_058330261.1">
    <property type="nucleotide sequence ID" value="XM_058474521.1"/>
</dbReference>
<sequence>MSKLFQPLHVGRTQLSHRITLAPLTRFRADDNHVPLSYVKDYYAQRGSTPGTLLISEATLISPRAGGYNNVPGLWSDAQISGWKEVTSAVHAKGSYIFAQLWALGRVADPAILASEGLDLVSASDIPVSGSPKPHPLTEAEIEAFIADYAQAARNAIEAGFDGVEIHGANGYLIDQFIQDVSNQRADKWGGSIENRSRFLLEVVRAVSGAIGTDRTGLRLSPFSHFQEMGMEDPLPQFTHIAKALAPFKLAYAHLVEPRVDGNTDADTDTKNDLRFFLEAYARASPVILAGGYTPELARQSADVTYKDYDVLVAFGRSFISNPDLPFRVRENIAFSPYDRDTFYVPKSPKGYIDYEFSAEFKASTVDGLA</sequence>
<dbReference type="SUPFAM" id="SSF51395">
    <property type="entry name" value="FMN-linked oxidoreductases"/>
    <property type="match status" value="1"/>
</dbReference>
<dbReference type="FunFam" id="3.20.20.70:FF:000138">
    <property type="entry name" value="NADPH dehydrogenase 1"/>
    <property type="match status" value="1"/>
</dbReference>
<evidence type="ECO:0000256" key="1">
    <source>
        <dbReference type="ARBA" id="ARBA00005107"/>
    </source>
</evidence>
<dbReference type="OrthoDB" id="276546at2759"/>
<feature type="domain" description="NADH:flavin oxidoreductase/NADH oxidase N-terminal" evidence="6">
    <location>
        <begin position="3"/>
        <end position="333"/>
    </location>
</feature>
<organism evidence="7 8">
    <name type="scientific">Penicillium chermesinum</name>
    <dbReference type="NCBI Taxonomy" id="63820"/>
    <lineage>
        <taxon>Eukaryota</taxon>
        <taxon>Fungi</taxon>
        <taxon>Dikarya</taxon>
        <taxon>Ascomycota</taxon>
        <taxon>Pezizomycotina</taxon>
        <taxon>Eurotiomycetes</taxon>
        <taxon>Eurotiomycetidae</taxon>
        <taxon>Eurotiales</taxon>
        <taxon>Aspergillaceae</taxon>
        <taxon>Penicillium</taxon>
    </lineage>
</organism>
<name>A0A9W9TN64_9EURO</name>
<dbReference type="GO" id="GO:0010181">
    <property type="term" value="F:FMN binding"/>
    <property type="evidence" value="ECO:0007669"/>
    <property type="project" value="InterPro"/>
</dbReference>
<evidence type="ECO:0000259" key="6">
    <source>
        <dbReference type="Pfam" id="PF00724"/>
    </source>
</evidence>
<dbReference type="InterPro" id="IPR045247">
    <property type="entry name" value="Oye-like"/>
</dbReference>
<dbReference type="GO" id="GO:0003959">
    <property type="term" value="F:NADPH dehydrogenase activity"/>
    <property type="evidence" value="ECO:0007669"/>
    <property type="project" value="TreeGrafter"/>
</dbReference>
<keyword evidence="8" id="KW-1185">Reference proteome</keyword>
<dbReference type="Pfam" id="PF00724">
    <property type="entry name" value="Oxidored_FMN"/>
    <property type="match status" value="1"/>
</dbReference>
<dbReference type="PANTHER" id="PTHR22893">
    <property type="entry name" value="NADH OXIDOREDUCTASE-RELATED"/>
    <property type="match status" value="1"/>
</dbReference>
<dbReference type="EMBL" id="JAPQKS010000004">
    <property type="protein sequence ID" value="KAJ5232268.1"/>
    <property type="molecule type" value="Genomic_DNA"/>
</dbReference>
<protein>
    <recommendedName>
        <fullName evidence="5">chanoclavine-I aldehyde reductase</fullName>
        <ecNumber evidence="5">1.3.1.100</ecNumber>
    </recommendedName>
</protein>
<reference evidence="7" key="1">
    <citation type="submission" date="2022-11" db="EMBL/GenBank/DDBJ databases">
        <authorList>
            <person name="Petersen C."/>
        </authorList>
    </citation>
    <scope>NUCLEOTIDE SEQUENCE</scope>
    <source>
        <strain evidence="7">IBT 19713</strain>
    </source>
</reference>
<evidence type="ECO:0000313" key="8">
    <source>
        <dbReference type="Proteomes" id="UP001150941"/>
    </source>
</evidence>
<gene>
    <name evidence="7" type="ORF">N7468_005224</name>
</gene>
<evidence type="ECO:0000256" key="2">
    <source>
        <dbReference type="ARBA" id="ARBA00022589"/>
    </source>
</evidence>
<dbReference type="AlphaFoldDB" id="A0A9W9TN64"/>
<dbReference type="Proteomes" id="UP001150941">
    <property type="component" value="Unassembled WGS sequence"/>
</dbReference>
<dbReference type="GeneID" id="83201824"/>
<dbReference type="PANTHER" id="PTHR22893:SF91">
    <property type="entry name" value="NADPH DEHYDROGENASE 2-RELATED"/>
    <property type="match status" value="1"/>
</dbReference>
<accession>A0A9W9TN64</accession>
<dbReference type="CDD" id="cd02933">
    <property type="entry name" value="OYE_like_FMN"/>
    <property type="match status" value="1"/>
</dbReference>
<keyword evidence="3" id="KW-0521">NADP</keyword>
<evidence type="ECO:0000256" key="3">
    <source>
        <dbReference type="ARBA" id="ARBA00022857"/>
    </source>
</evidence>
<dbReference type="InterPro" id="IPR001155">
    <property type="entry name" value="OxRdtase_FMN_N"/>
</dbReference>
<dbReference type="GO" id="GO:0009820">
    <property type="term" value="P:alkaloid metabolic process"/>
    <property type="evidence" value="ECO:0007669"/>
    <property type="project" value="UniProtKB-KW"/>
</dbReference>
<evidence type="ECO:0000313" key="7">
    <source>
        <dbReference type="EMBL" id="KAJ5232268.1"/>
    </source>
</evidence>
<reference evidence="7" key="2">
    <citation type="journal article" date="2023" name="IMA Fungus">
        <title>Comparative genomic study of the Penicillium genus elucidates a diverse pangenome and 15 lateral gene transfer events.</title>
        <authorList>
            <person name="Petersen C."/>
            <person name="Sorensen T."/>
            <person name="Nielsen M.R."/>
            <person name="Sondergaard T.E."/>
            <person name="Sorensen J.L."/>
            <person name="Fitzpatrick D.A."/>
            <person name="Frisvad J.C."/>
            <person name="Nielsen K.L."/>
        </authorList>
    </citation>
    <scope>NUCLEOTIDE SEQUENCE</scope>
    <source>
        <strain evidence="7">IBT 19713</strain>
    </source>
</reference>
<comment type="pathway">
    <text evidence="1">Alkaloid biosynthesis; ergot alkaloid biosynthesis.</text>
</comment>
<dbReference type="Gene3D" id="3.20.20.70">
    <property type="entry name" value="Aldolase class I"/>
    <property type="match status" value="1"/>
</dbReference>
<evidence type="ECO:0000256" key="5">
    <source>
        <dbReference type="ARBA" id="ARBA00066635"/>
    </source>
</evidence>
<comment type="caution">
    <text evidence="7">The sequence shown here is derived from an EMBL/GenBank/DDBJ whole genome shotgun (WGS) entry which is preliminary data.</text>
</comment>
<dbReference type="EC" id="1.3.1.100" evidence="5"/>
<comment type="catalytic activity">
    <reaction evidence="4">
        <text>dihydrochanoclavine-I aldehyde + NADP(+) = chanoclavine-I aldehyde + NADPH + H(+)</text>
        <dbReference type="Rhea" id="RHEA:35947"/>
        <dbReference type="ChEBI" id="CHEBI:15378"/>
        <dbReference type="ChEBI" id="CHEBI:57783"/>
        <dbReference type="ChEBI" id="CHEBI:58349"/>
        <dbReference type="ChEBI" id="CHEBI:65032"/>
        <dbReference type="ChEBI" id="CHEBI:71487"/>
        <dbReference type="EC" id="1.3.1.100"/>
    </reaction>
</comment>
<proteinExistence type="predicted"/>
<dbReference type="InterPro" id="IPR013785">
    <property type="entry name" value="Aldolase_TIM"/>
</dbReference>
<evidence type="ECO:0000256" key="4">
    <source>
        <dbReference type="ARBA" id="ARBA00051276"/>
    </source>
</evidence>
<keyword evidence="2" id="KW-0017">Alkaloid metabolism</keyword>